<evidence type="ECO:0000313" key="7">
    <source>
        <dbReference type="Proteomes" id="UP000610846"/>
    </source>
</evidence>
<dbReference type="PANTHER" id="PTHR22683">
    <property type="entry name" value="SPORULATION PROTEIN RELATED"/>
    <property type="match status" value="1"/>
</dbReference>
<keyword evidence="1 3" id="KW-0547">Nucleotide-binding</keyword>
<protein>
    <recommendedName>
        <fullName evidence="5">FtsK domain-containing protein</fullName>
    </recommendedName>
</protein>
<sequence>MLPTATPSALPARGTATLRVTVHPEIDVLLVPGTRLGDARAALARLTCRPELLTAALCVDGVVVDDEHRCGTYPLLPGATLTTARAGRRPHRDADRNDEGALADVLTSPWHVAVLTGPEAGRLVPVGTGPRCRARVDALDVHLASSRGRFRVRVPRGARRRRAGSRRRPRRIVAPWPVSWRAGVELSCGVTTYALRPRPPLGTGDGRDPRPDDRAPAQGRGLAAALPMVLVPAVASVALAVALGNPLYALLAVAGPLGLLVPALARSRRRRGSTGHDPGPPGPTDGVTSAALGGTAGDPLRPRPADVATRAVVAHLAPGGAHRRRPGGPRDDAGPSARRLLTSGDDGHDPHDPHDPHDDPSRGLPDGCVAVVGAPAGPRGRCDREPATALARAVVAELLLDGSVPVVRCTAAAEWSWCRWIPGARAVATLDDVERADVLVVDTRTCGPASGALGPSTVPAAELAAAWQRLGPGGTRLVLLATRATDVPAWCRTVVVATRTASSRTGTDGVHAAPVVGVGARWADTVARHLAAAHHRGTLGDAGPGALPVAGACDPAAPTLPDEVSLAVLLDAPSGSSGAADWLAARWSPAPDPRSLPVVLGTGADGLPVVLDLVADGPHVLVAGTTGAGKSELLQTLVTGLALTRSPTDLALALVDFKGGTSFGACGDLPHVAGRVTDLEPGLAGRALAGLRAELHRRERVLAAAGVSDLSDLPAGTMPRLVVVIDEFRALADDLPEFLPGLLRVAAQGRALGVHLVLATQRPAGAVSTDVRANISARLALRVVDPADSLDVVDSPLAARIPAGVPGRAILRIGAAPPVALQCARTSAPWRRRGAPVGAALAPPWGAAGRRAAPLDDPPEGPPDGTVDADDPAAVVRVAQEVARRTGSPTPAPPWLPALPERVGTADLPDAGSAAAGLPFGLADLPAEQRRDVARWDPADGHLAVVGRTRSGRTTTLHTLARAALDRGWHVHVVGGPALARVAQHPGMGTVVGRSDPRRVVRLLRLLAGHDDGQGRPAGLPHPGSPRPTLLVVDDVEALRTALDALPGAVGTDALADVLAAPGVHVAVAGSGARVAGLDAQVGVRVVLSSRDRHDDVSRGVPGALAGTGGPPGRAVLTGCGEPVVCQVAIADGPAPGRGAHPGGAPRVPTTDRPTRVAPVPDHVAVADLGAPDAAAPTTGHLLVPLGRGGDDGAVLALDLEDGALVAGPPGSGRSATLRLIVDRLADRGSLAGIAARDRRVPASAPDDVPRLTRYSPTDVGAFLDLLSARPAMPGTGVGPAVVVIDDLDQLAQLCLVEGDRLAALCRDGLRLVASSTTAAAATALRGPLAELRSARNGVVLGPAERGSSDVFGHPLERLADPGRTRAGRGVLVRGPRARPLQVALVDSFSPGAGRRESSPPRPAGA</sequence>
<reference evidence="6" key="1">
    <citation type="journal article" date="2018" name="Curr. Microbiol.">
        <title>Cellulosimicrobium arenosum sp. nov., Isolated from Marine Sediment Sand.</title>
        <authorList>
            <person name="Oh M."/>
            <person name="Kim J.H."/>
            <person name="Yoon J.H."/>
            <person name="Schumann P."/>
            <person name="Kim W."/>
        </authorList>
    </citation>
    <scope>NUCLEOTIDE SEQUENCE</scope>
    <source>
        <strain evidence="6">KCTC 49039</strain>
    </source>
</reference>
<comment type="caution">
    <text evidence="6">The sequence shown here is derived from an EMBL/GenBank/DDBJ whole genome shotgun (WGS) entry which is preliminary data.</text>
</comment>
<dbReference type="Proteomes" id="UP000610846">
    <property type="component" value="Unassembled WGS sequence"/>
</dbReference>
<feature type="compositionally biased region" description="Low complexity" evidence="4">
    <location>
        <begin position="835"/>
        <end position="852"/>
    </location>
</feature>
<dbReference type="EMBL" id="JACYHB010000013">
    <property type="protein sequence ID" value="MBD8080216.1"/>
    <property type="molecule type" value="Genomic_DNA"/>
</dbReference>
<name>A0A927J1K2_9MICO</name>
<feature type="region of interest" description="Disordered" evidence="4">
    <location>
        <begin position="1384"/>
        <end position="1406"/>
    </location>
</feature>
<dbReference type="InterPro" id="IPR027417">
    <property type="entry name" value="P-loop_NTPase"/>
</dbReference>
<evidence type="ECO:0000256" key="1">
    <source>
        <dbReference type="ARBA" id="ARBA00022741"/>
    </source>
</evidence>
<dbReference type="PROSITE" id="PS50901">
    <property type="entry name" value="FTSK"/>
    <property type="match status" value="1"/>
</dbReference>
<organism evidence="6 7">
    <name type="scientific">Cellulosimicrobium arenosum</name>
    <dbReference type="NCBI Taxonomy" id="2708133"/>
    <lineage>
        <taxon>Bacteria</taxon>
        <taxon>Bacillati</taxon>
        <taxon>Actinomycetota</taxon>
        <taxon>Actinomycetes</taxon>
        <taxon>Micrococcales</taxon>
        <taxon>Promicromonosporaceae</taxon>
        <taxon>Cellulosimicrobium</taxon>
    </lineage>
</organism>
<feature type="binding site" evidence="3">
    <location>
        <begin position="624"/>
        <end position="631"/>
    </location>
    <ligand>
        <name>ATP</name>
        <dbReference type="ChEBI" id="CHEBI:30616"/>
    </ligand>
</feature>
<dbReference type="GO" id="GO:0005524">
    <property type="term" value="F:ATP binding"/>
    <property type="evidence" value="ECO:0007669"/>
    <property type="project" value="UniProtKB-UniRule"/>
</dbReference>
<dbReference type="Gene3D" id="3.40.50.300">
    <property type="entry name" value="P-loop containing nucleotide triphosphate hydrolases"/>
    <property type="match status" value="3"/>
</dbReference>
<dbReference type="Pfam" id="PF01580">
    <property type="entry name" value="FtsK_SpoIIIE"/>
    <property type="match status" value="1"/>
</dbReference>
<feature type="compositionally biased region" description="Basic and acidic residues" evidence="4">
    <location>
        <begin position="205"/>
        <end position="215"/>
    </location>
</feature>
<dbReference type="InterPro" id="IPR003593">
    <property type="entry name" value="AAA+_ATPase"/>
</dbReference>
<dbReference type="PANTHER" id="PTHR22683:SF1">
    <property type="entry name" value="TYPE VII SECRETION SYSTEM PROTEIN ESSC"/>
    <property type="match status" value="1"/>
</dbReference>
<keyword evidence="2 3" id="KW-0067">ATP-binding</keyword>
<feature type="region of interest" description="Disordered" evidence="4">
    <location>
        <begin position="195"/>
        <end position="218"/>
    </location>
</feature>
<proteinExistence type="predicted"/>
<dbReference type="SUPFAM" id="SSF52540">
    <property type="entry name" value="P-loop containing nucleoside triphosphate hydrolases"/>
    <property type="match status" value="3"/>
</dbReference>
<feature type="domain" description="FtsK" evidence="5">
    <location>
        <begin position="606"/>
        <end position="790"/>
    </location>
</feature>
<dbReference type="SMART" id="SM00382">
    <property type="entry name" value="AAA"/>
    <property type="match status" value="3"/>
</dbReference>
<reference evidence="6" key="2">
    <citation type="submission" date="2020-09" db="EMBL/GenBank/DDBJ databases">
        <authorList>
            <person name="Yu Y."/>
        </authorList>
    </citation>
    <scope>NUCLEOTIDE SEQUENCE</scope>
    <source>
        <strain evidence="6">KCTC 49039</strain>
    </source>
</reference>
<feature type="region of interest" description="Disordered" evidence="4">
    <location>
        <begin position="269"/>
        <end position="303"/>
    </location>
</feature>
<dbReference type="RefSeq" id="WP_191829801.1">
    <property type="nucleotide sequence ID" value="NZ_JACYHB010000013.1"/>
</dbReference>
<dbReference type="InterPro" id="IPR050206">
    <property type="entry name" value="FtsK/SpoIIIE/SftA"/>
</dbReference>
<evidence type="ECO:0000313" key="6">
    <source>
        <dbReference type="EMBL" id="MBD8080216.1"/>
    </source>
</evidence>
<gene>
    <name evidence="6" type="ORF">IF651_14245</name>
</gene>
<evidence type="ECO:0000256" key="4">
    <source>
        <dbReference type="SAM" id="MobiDB-lite"/>
    </source>
</evidence>
<evidence type="ECO:0000256" key="3">
    <source>
        <dbReference type="PROSITE-ProRule" id="PRU00289"/>
    </source>
</evidence>
<dbReference type="GO" id="GO:0003677">
    <property type="term" value="F:DNA binding"/>
    <property type="evidence" value="ECO:0007669"/>
    <property type="project" value="InterPro"/>
</dbReference>
<feature type="compositionally biased region" description="Basic and acidic residues" evidence="4">
    <location>
        <begin position="345"/>
        <end position="361"/>
    </location>
</feature>
<dbReference type="InterPro" id="IPR002543">
    <property type="entry name" value="FtsK_dom"/>
</dbReference>
<feature type="region of interest" description="Disordered" evidence="4">
    <location>
        <begin position="834"/>
        <end position="870"/>
    </location>
</feature>
<keyword evidence="7" id="KW-1185">Reference proteome</keyword>
<evidence type="ECO:0000256" key="2">
    <source>
        <dbReference type="ARBA" id="ARBA00022840"/>
    </source>
</evidence>
<feature type="region of interest" description="Disordered" evidence="4">
    <location>
        <begin position="316"/>
        <end position="383"/>
    </location>
</feature>
<accession>A0A927J1K2</accession>
<evidence type="ECO:0000259" key="5">
    <source>
        <dbReference type="PROSITE" id="PS50901"/>
    </source>
</evidence>